<dbReference type="EMBL" id="BGZK01000580">
    <property type="protein sequence ID" value="GBP51377.1"/>
    <property type="molecule type" value="Genomic_DNA"/>
</dbReference>
<dbReference type="Proteomes" id="UP000299102">
    <property type="component" value="Unassembled WGS sequence"/>
</dbReference>
<accession>A0A4C1WMN2</accession>
<evidence type="ECO:0000313" key="1">
    <source>
        <dbReference type="EMBL" id="GBP51377.1"/>
    </source>
</evidence>
<organism evidence="1 2">
    <name type="scientific">Eumeta variegata</name>
    <name type="common">Bagworm moth</name>
    <name type="synonym">Eumeta japonica</name>
    <dbReference type="NCBI Taxonomy" id="151549"/>
    <lineage>
        <taxon>Eukaryota</taxon>
        <taxon>Metazoa</taxon>
        <taxon>Ecdysozoa</taxon>
        <taxon>Arthropoda</taxon>
        <taxon>Hexapoda</taxon>
        <taxon>Insecta</taxon>
        <taxon>Pterygota</taxon>
        <taxon>Neoptera</taxon>
        <taxon>Endopterygota</taxon>
        <taxon>Lepidoptera</taxon>
        <taxon>Glossata</taxon>
        <taxon>Ditrysia</taxon>
        <taxon>Tineoidea</taxon>
        <taxon>Psychidae</taxon>
        <taxon>Oiketicinae</taxon>
        <taxon>Eumeta</taxon>
    </lineage>
</organism>
<gene>
    <name evidence="1" type="ORF">EVAR_38771_1</name>
</gene>
<proteinExistence type="predicted"/>
<reference evidence="1 2" key="1">
    <citation type="journal article" date="2019" name="Commun. Biol.">
        <title>The bagworm genome reveals a unique fibroin gene that provides high tensile strength.</title>
        <authorList>
            <person name="Kono N."/>
            <person name="Nakamura H."/>
            <person name="Ohtoshi R."/>
            <person name="Tomita M."/>
            <person name="Numata K."/>
            <person name="Arakawa K."/>
        </authorList>
    </citation>
    <scope>NUCLEOTIDE SEQUENCE [LARGE SCALE GENOMIC DNA]</scope>
</reference>
<protein>
    <submittedName>
        <fullName evidence="1">Uncharacterized protein</fullName>
    </submittedName>
</protein>
<keyword evidence="2" id="KW-1185">Reference proteome</keyword>
<dbReference type="AlphaFoldDB" id="A0A4C1WMN2"/>
<evidence type="ECO:0000313" key="2">
    <source>
        <dbReference type="Proteomes" id="UP000299102"/>
    </source>
</evidence>
<name>A0A4C1WMN2_EUMVA</name>
<sequence length="122" mass="14028">MPPVTDLSSHRACAGGLRPDYSTTHGTLPLRIACGNDVMRRFKSLRPFLLPSRVPILRHRDAFVTNFTAADFRALYRTGEDLPECWKTTEIIEYAFSRRQRTVIPIILEVQMVEVMNSFPIY</sequence>
<comment type="caution">
    <text evidence="1">The sequence shown here is derived from an EMBL/GenBank/DDBJ whole genome shotgun (WGS) entry which is preliminary data.</text>
</comment>